<organism evidence="3">
    <name type="scientific">Onchocerca flexuosa</name>
    <dbReference type="NCBI Taxonomy" id="387005"/>
    <lineage>
        <taxon>Eukaryota</taxon>
        <taxon>Metazoa</taxon>
        <taxon>Ecdysozoa</taxon>
        <taxon>Nematoda</taxon>
        <taxon>Chromadorea</taxon>
        <taxon>Rhabditida</taxon>
        <taxon>Spirurina</taxon>
        <taxon>Spiruromorpha</taxon>
        <taxon>Filarioidea</taxon>
        <taxon>Onchocercidae</taxon>
        <taxon>Onchocerca</taxon>
    </lineage>
</organism>
<dbReference type="WBParaSite" id="OFLC_0001314601-mRNA-1">
    <property type="protein sequence ID" value="OFLC_0001314601-mRNA-1"/>
    <property type="gene ID" value="OFLC_0001314601"/>
</dbReference>
<evidence type="ECO:0000313" key="3">
    <source>
        <dbReference type="WBParaSite" id="OFLC_0001314601-mRNA-1"/>
    </source>
</evidence>
<dbReference type="EMBL" id="UZAJ01040063">
    <property type="protein sequence ID" value="VDP13013.1"/>
    <property type="molecule type" value="Genomic_DNA"/>
</dbReference>
<sequence length="100" mass="11365">MHGCKTTDASFDIELHRDFRQTLPIIPRLTPGEEINACLNYSILWRHRRIMSPDCPPALSLRTSAVAIEFQTELIVLQNPNLLYPSGTPSFLIYDSSPHD</sequence>
<dbReference type="Proteomes" id="UP000267606">
    <property type="component" value="Unassembled WGS sequence"/>
</dbReference>
<dbReference type="AlphaFoldDB" id="A0A183I083"/>
<reference evidence="3" key="1">
    <citation type="submission" date="2016-06" db="UniProtKB">
        <authorList>
            <consortium name="WormBaseParasite"/>
        </authorList>
    </citation>
    <scope>IDENTIFICATION</scope>
</reference>
<evidence type="ECO:0000313" key="1">
    <source>
        <dbReference type="EMBL" id="VDP13013.1"/>
    </source>
</evidence>
<gene>
    <name evidence="1" type="ORF">OFLC_LOCUS13145</name>
</gene>
<evidence type="ECO:0000313" key="2">
    <source>
        <dbReference type="Proteomes" id="UP000267606"/>
    </source>
</evidence>
<protein>
    <submittedName>
        <fullName evidence="1 3">Uncharacterized protein</fullName>
    </submittedName>
</protein>
<name>A0A183I083_9BILA</name>
<reference evidence="1 2" key="2">
    <citation type="submission" date="2018-11" db="EMBL/GenBank/DDBJ databases">
        <authorList>
            <consortium name="Pathogen Informatics"/>
        </authorList>
    </citation>
    <scope>NUCLEOTIDE SEQUENCE [LARGE SCALE GENOMIC DNA]</scope>
</reference>
<proteinExistence type="predicted"/>
<keyword evidence="2" id="KW-1185">Reference proteome</keyword>
<accession>A0A183I083</accession>